<organism evidence="4 5">
    <name type="scientific">Paraphaeosphaeria sporulosa</name>
    <dbReference type="NCBI Taxonomy" id="1460663"/>
    <lineage>
        <taxon>Eukaryota</taxon>
        <taxon>Fungi</taxon>
        <taxon>Dikarya</taxon>
        <taxon>Ascomycota</taxon>
        <taxon>Pezizomycotina</taxon>
        <taxon>Dothideomycetes</taxon>
        <taxon>Pleosporomycetidae</taxon>
        <taxon>Pleosporales</taxon>
        <taxon>Massarineae</taxon>
        <taxon>Didymosphaeriaceae</taxon>
        <taxon>Paraphaeosphaeria</taxon>
    </lineage>
</organism>
<accession>A0A177CEM3</accession>
<comment type="similarity">
    <text evidence="2">Belongs to the AB hydrolase superfamily. Epoxide hydrolase family.</text>
</comment>
<dbReference type="InterPro" id="IPR000073">
    <property type="entry name" value="AB_hydrolase_1"/>
</dbReference>
<reference evidence="4 5" key="1">
    <citation type="submission" date="2016-05" db="EMBL/GenBank/DDBJ databases">
        <title>Comparative analysis of secretome profiles of manganese(II)-oxidizing ascomycete fungi.</title>
        <authorList>
            <consortium name="DOE Joint Genome Institute"/>
            <person name="Zeiner C.A."/>
            <person name="Purvine S.O."/>
            <person name="Zink E.M."/>
            <person name="Wu S."/>
            <person name="Pasa-Tolic L."/>
            <person name="Chaput D.L."/>
            <person name="Haridas S."/>
            <person name="Grigoriev I.V."/>
            <person name="Santelli C.M."/>
            <person name="Hansel C.M."/>
        </authorList>
    </citation>
    <scope>NUCLEOTIDE SEQUENCE [LARGE SCALE GENOMIC DNA]</scope>
    <source>
        <strain evidence="4 5">AP3s5-JAC2a</strain>
    </source>
</reference>
<evidence type="ECO:0000313" key="4">
    <source>
        <dbReference type="EMBL" id="OAG06084.1"/>
    </source>
</evidence>
<dbReference type="RefSeq" id="XP_018036449.1">
    <property type="nucleotide sequence ID" value="XM_018181449.1"/>
</dbReference>
<sequence>MATNSTVPGATNGTTSHYITVRNQTYHYLHALPSPGITPKGTILLFHGLPDFSYGWRHAISFLSSLGYRLLVPDMLGAARTSAPCPISRYTFKEMSADIAAIVDAVLGPNAQVIVGGHDWGTGVAYKFPMWYPEKTKALFALSYPYTQTYFGPNEQWVDLQELVDSGVYETYGYQLQWRDVSFDRNFTSKEDIRTLLTALIGGSTADGRYAVSEKSGILYDVLPDIAPDSGFLKGEELEIYVDAISRNGVRGGWNWYRTRRMNFEDELDVAKAGGFRYKLPALFIPSLQDTTVLPRYYEEEMRASFDDLTIEPLNKSHWLLVEDPQGVNQVLEKWLADL</sequence>
<dbReference type="InterPro" id="IPR000639">
    <property type="entry name" value="Epox_hydrolase-like"/>
</dbReference>
<proteinExistence type="inferred from homology"/>
<name>A0A177CEM3_9PLEO</name>
<dbReference type="GO" id="GO:0016787">
    <property type="term" value="F:hydrolase activity"/>
    <property type="evidence" value="ECO:0007669"/>
    <property type="project" value="UniProtKB-KW"/>
</dbReference>
<dbReference type="PRINTS" id="PR00412">
    <property type="entry name" value="EPOXHYDRLASE"/>
</dbReference>
<dbReference type="Pfam" id="PF00561">
    <property type="entry name" value="Abhydrolase_1"/>
    <property type="match status" value="1"/>
</dbReference>
<protein>
    <submittedName>
        <fullName evidence="4">Alpha/beta-hydrolase</fullName>
    </submittedName>
</protein>
<dbReference type="EMBL" id="KV441552">
    <property type="protein sequence ID" value="OAG06084.1"/>
    <property type="molecule type" value="Genomic_DNA"/>
</dbReference>
<keyword evidence="5" id="KW-1185">Reference proteome</keyword>
<keyword evidence="1 4" id="KW-0378">Hydrolase</keyword>
<dbReference type="InParanoid" id="A0A177CEM3"/>
<dbReference type="PANTHER" id="PTHR43329">
    <property type="entry name" value="EPOXIDE HYDROLASE"/>
    <property type="match status" value="1"/>
</dbReference>
<evidence type="ECO:0000256" key="1">
    <source>
        <dbReference type="ARBA" id="ARBA00022801"/>
    </source>
</evidence>
<evidence type="ECO:0000256" key="2">
    <source>
        <dbReference type="ARBA" id="ARBA00038334"/>
    </source>
</evidence>
<dbReference type="Proteomes" id="UP000077069">
    <property type="component" value="Unassembled WGS sequence"/>
</dbReference>
<evidence type="ECO:0000259" key="3">
    <source>
        <dbReference type="Pfam" id="PF00561"/>
    </source>
</evidence>
<evidence type="ECO:0000313" key="5">
    <source>
        <dbReference type="Proteomes" id="UP000077069"/>
    </source>
</evidence>
<gene>
    <name evidence="4" type="ORF">CC84DRAFT_1196266</name>
</gene>
<dbReference type="AlphaFoldDB" id="A0A177CEM3"/>
<dbReference type="OrthoDB" id="408373at2759"/>
<dbReference type="InterPro" id="IPR029058">
    <property type="entry name" value="AB_hydrolase_fold"/>
</dbReference>
<dbReference type="SUPFAM" id="SSF53474">
    <property type="entry name" value="alpha/beta-Hydrolases"/>
    <property type="match status" value="1"/>
</dbReference>
<dbReference type="STRING" id="1460663.A0A177CEM3"/>
<dbReference type="GeneID" id="28764935"/>
<dbReference type="Gene3D" id="3.40.50.1820">
    <property type="entry name" value="alpha/beta hydrolase"/>
    <property type="match status" value="1"/>
</dbReference>
<feature type="domain" description="AB hydrolase-1" evidence="3">
    <location>
        <begin position="42"/>
        <end position="172"/>
    </location>
</feature>